<accession>A0AAV6WJT6</accession>
<evidence type="ECO:0008006" key="3">
    <source>
        <dbReference type="Google" id="ProtNLM"/>
    </source>
</evidence>
<evidence type="ECO:0000313" key="2">
    <source>
        <dbReference type="Proteomes" id="UP000826271"/>
    </source>
</evidence>
<proteinExistence type="predicted"/>
<comment type="caution">
    <text evidence="1">The sequence shown here is derived from an EMBL/GenBank/DDBJ whole genome shotgun (WGS) entry which is preliminary data.</text>
</comment>
<gene>
    <name evidence="1" type="ORF">BUALT_Bualt16G0049400</name>
</gene>
<dbReference type="PANTHER" id="PTHR33471">
    <property type="entry name" value="ATP-DEPENDENT ZINC METALLOPROTEASE-RELATED"/>
    <property type="match status" value="1"/>
</dbReference>
<organism evidence="1 2">
    <name type="scientific">Buddleja alternifolia</name>
    <dbReference type="NCBI Taxonomy" id="168488"/>
    <lineage>
        <taxon>Eukaryota</taxon>
        <taxon>Viridiplantae</taxon>
        <taxon>Streptophyta</taxon>
        <taxon>Embryophyta</taxon>
        <taxon>Tracheophyta</taxon>
        <taxon>Spermatophyta</taxon>
        <taxon>Magnoliopsida</taxon>
        <taxon>eudicotyledons</taxon>
        <taxon>Gunneridae</taxon>
        <taxon>Pentapetalae</taxon>
        <taxon>asterids</taxon>
        <taxon>lamiids</taxon>
        <taxon>Lamiales</taxon>
        <taxon>Scrophulariaceae</taxon>
        <taxon>Buddlejeae</taxon>
        <taxon>Buddleja</taxon>
    </lineage>
</organism>
<dbReference type="GO" id="GO:0004222">
    <property type="term" value="F:metalloendopeptidase activity"/>
    <property type="evidence" value="ECO:0007669"/>
    <property type="project" value="InterPro"/>
</dbReference>
<dbReference type="InterPro" id="IPR037219">
    <property type="entry name" value="Peptidase_M41-like"/>
</dbReference>
<dbReference type="GO" id="GO:0006508">
    <property type="term" value="P:proteolysis"/>
    <property type="evidence" value="ECO:0007669"/>
    <property type="project" value="InterPro"/>
</dbReference>
<keyword evidence="2" id="KW-1185">Reference proteome</keyword>
<sequence>MKQLCNISSLNEFLSVPAIHIQKSQVWAAATPKDGEVAIRRRRALRRVDRELQKGNYKAALSTMKHLQAHPAGLLRGFGAAAPKVCGSVSALDELNLTMETEIQSLQSVVDSILHSVQRSLEFQLQDEETEVLLQDYGKVTDAESYSSIYEDHLMCMQHEAGHFLVGYMLGVLPKRYKVPSVQDLLQDKLARGKVDFLGFEFLRDIGPDTMSNKNFSKGKLNKETLKKFTRVILGGLAAEHLLFGYSELLHSDVEKLDRVLKWLGLNKNEVNCEVRQAAEAAVLILCSYGEAQSRLAEAMALGRSVGFCIETIETTLNFKKRTL</sequence>
<dbReference type="PANTHER" id="PTHR33471:SF4">
    <property type="entry name" value="T22H22.11 PROTEIN"/>
    <property type="match status" value="1"/>
</dbReference>
<dbReference type="GO" id="GO:0005524">
    <property type="term" value="F:ATP binding"/>
    <property type="evidence" value="ECO:0007669"/>
    <property type="project" value="InterPro"/>
</dbReference>
<name>A0AAV6WJT6_9LAMI</name>
<dbReference type="SUPFAM" id="SSF140990">
    <property type="entry name" value="FtsH protease domain-like"/>
    <property type="match status" value="1"/>
</dbReference>
<protein>
    <recommendedName>
        <fullName evidence="3">ATP-dependent Zn protease</fullName>
    </recommendedName>
</protein>
<reference evidence="1" key="1">
    <citation type="submission" date="2019-10" db="EMBL/GenBank/DDBJ databases">
        <authorList>
            <person name="Zhang R."/>
            <person name="Pan Y."/>
            <person name="Wang J."/>
            <person name="Ma R."/>
            <person name="Yu S."/>
        </authorList>
    </citation>
    <scope>NUCLEOTIDE SEQUENCE</scope>
    <source>
        <strain evidence="1">LA-IB0</strain>
        <tissue evidence="1">Leaf</tissue>
    </source>
</reference>
<dbReference type="Proteomes" id="UP000826271">
    <property type="component" value="Unassembled WGS sequence"/>
</dbReference>
<dbReference type="CDD" id="cd01635">
    <property type="entry name" value="Glycosyltransferase_GTB-type"/>
    <property type="match status" value="1"/>
</dbReference>
<dbReference type="GO" id="GO:0004176">
    <property type="term" value="F:ATP-dependent peptidase activity"/>
    <property type="evidence" value="ECO:0007669"/>
    <property type="project" value="InterPro"/>
</dbReference>
<dbReference type="AlphaFoldDB" id="A0AAV6WJT6"/>
<dbReference type="Gene3D" id="1.20.58.760">
    <property type="entry name" value="Peptidase M41"/>
    <property type="match status" value="1"/>
</dbReference>
<evidence type="ECO:0000313" key="1">
    <source>
        <dbReference type="EMBL" id="KAG8367215.1"/>
    </source>
</evidence>
<dbReference type="EMBL" id="WHWC01000016">
    <property type="protein sequence ID" value="KAG8367215.1"/>
    <property type="molecule type" value="Genomic_DNA"/>
</dbReference>